<comment type="subcellular location">
    <subcellularLocation>
        <location evidence="1">Mitochondrion</location>
    </subcellularLocation>
</comment>
<gene>
    <name evidence="3" type="primary">LOC107577789</name>
</gene>
<dbReference type="PANTHER" id="PTHR21427:SF19">
    <property type="entry name" value="UBIQUINONE BIOSYNTHESIS PROTEIN COQ9, MITOCHONDRIAL"/>
    <property type="match status" value="1"/>
</dbReference>
<keyword evidence="1" id="KW-0831">Ubiquinone biosynthesis</keyword>
<proteinExistence type="inferred from homology"/>
<comment type="similarity">
    <text evidence="1">Belongs to the COQ9 family.</text>
</comment>
<dbReference type="UniPathway" id="UPA00232"/>
<sequence>MLYCVACQPYFQHFPLHFVLLICDRCFALSSVLPHSSLLTKAYATLVNVRTTDSGNQSGEHGEDYETEEQLQARILTAALEFVPQHSWTVEAIAAGAETLGLSSASTGMFNNGAGDLALHFIAQCNAQLAETLAEQNNQVQLGQAE</sequence>
<dbReference type="Proteomes" id="UP000472262">
    <property type="component" value="Unassembled WGS sequence"/>
</dbReference>
<evidence type="ECO:0000256" key="1">
    <source>
        <dbReference type="RuleBase" id="RU366063"/>
    </source>
</evidence>
<keyword evidence="1" id="KW-0446">Lipid-binding</keyword>
<accession>A0A672KDM1</accession>
<dbReference type="GO" id="GO:0005743">
    <property type="term" value="C:mitochondrial inner membrane"/>
    <property type="evidence" value="ECO:0007669"/>
    <property type="project" value="TreeGrafter"/>
</dbReference>
<reference evidence="3" key="2">
    <citation type="submission" date="2025-09" db="UniProtKB">
        <authorList>
            <consortium name="Ensembl"/>
        </authorList>
    </citation>
    <scope>IDENTIFICATION</scope>
</reference>
<dbReference type="AlphaFoldDB" id="A0A672KDM1"/>
<evidence type="ECO:0000313" key="3">
    <source>
        <dbReference type="Ensembl" id="ENSSGRP00000008149.1"/>
    </source>
</evidence>
<dbReference type="InterPro" id="IPR012762">
    <property type="entry name" value="Ubiq_biosynth_COQ9"/>
</dbReference>
<organism evidence="3 4">
    <name type="scientific">Sinocyclocheilus grahami</name>
    <name type="common">Dianchi golden-line fish</name>
    <name type="synonym">Barbus grahami</name>
    <dbReference type="NCBI Taxonomy" id="75366"/>
    <lineage>
        <taxon>Eukaryota</taxon>
        <taxon>Metazoa</taxon>
        <taxon>Chordata</taxon>
        <taxon>Craniata</taxon>
        <taxon>Vertebrata</taxon>
        <taxon>Euteleostomi</taxon>
        <taxon>Actinopterygii</taxon>
        <taxon>Neopterygii</taxon>
        <taxon>Teleostei</taxon>
        <taxon>Ostariophysi</taxon>
        <taxon>Cypriniformes</taxon>
        <taxon>Cyprinidae</taxon>
        <taxon>Cyprininae</taxon>
        <taxon>Sinocyclocheilus</taxon>
    </lineage>
</organism>
<keyword evidence="1" id="KW-0496">Mitochondrion</keyword>
<dbReference type="Pfam" id="PF21392">
    <property type="entry name" value="COQ9_N"/>
    <property type="match status" value="1"/>
</dbReference>
<feature type="domain" description="Ubiquinone biosynthesis protein COQ9 HTH" evidence="2">
    <location>
        <begin position="68"/>
        <end position="98"/>
    </location>
</feature>
<evidence type="ECO:0000259" key="2">
    <source>
        <dbReference type="Pfam" id="PF21392"/>
    </source>
</evidence>
<comment type="function">
    <text evidence="1">Membrane-associated protein that warps the membrane surface to access and bind aromatic isoprenes with high specificity, including ubiquinone (CoQ) isoprene intermediates and presents them directly to Coq7, therefore facilitating the Coq7-mediated hydroxylase step. Participates in the biosynthesis of coenzyme Q, also named ubiquinone, an essential lipid-soluble electron transporter for aerobic cellular respiration.</text>
</comment>
<dbReference type="GO" id="GO:0008289">
    <property type="term" value="F:lipid binding"/>
    <property type="evidence" value="ECO:0007669"/>
    <property type="project" value="UniProtKB-UniRule"/>
</dbReference>
<protein>
    <recommendedName>
        <fullName evidence="1">Ubiquinone biosynthesis protein</fullName>
    </recommendedName>
</protein>
<comment type="pathway">
    <text evidence="1">Cofactor biosynthesis; ubiquinone biosynthesis.</text>
</comment>
<dbReference type="GO" id="GO:0006744">
    <property type="term" value="P:ubiquinone biosynthetic process"/>
    <property type="evidence" value="ECO:0007669"/>
    <property type="project" value="UniProtKB-UniRule"/>
</dbReference>
<reference evidence="3" key="1">
    <citation type="submission" date="2025-08" db="UniProtKB">
        <authorList>
            <consortium name="Ensembl"/>
        </authorList>
    </citation>
    <scope>IDENTIFICATION</scope>
</reference>
<keyword evidence="4" id="KW-1185">Reference proteome</keyword>
<evidence type="ECO:0000313" key="4">
    <source>
        <dbReference type="Proteomes" id="UP000472262"/>
    </source>
</evidence>
<dbReference type="InParanoid" id="A0A672KDM1"/>
<dbReference type="InterPro" id="IPR048674">
    <property type="entry name" value="COQ9_HTH"/>
</dbReference>
<dbReference type="Ensembl" id="ENSSGRT00000008894.1">
    <property type="protein sequence ID" value="ENSSGRP00000008149.1"/>
    <property type="gene ID" value="ENSSGRG00000005544.1"/>
</dbReference>
<name>A0A672KDM1_SINGR</name>
<dbReference type="PANTHER" id="PTHR21427">
    <property type="entry name" value="UBIQUINONE BIOSYNTHESIS PROTEIN COQ9, MITOCHONDRIAL"/>
    <property type="match status" value="1"/>
</dbReference>